<evidence type="ECO:0000259" key="2">
    <source>
        <dbReference type="Pfam" id="PF01523"/>
    </source>
</evidence>
<dbReference type="Pfam" id="PF19289">
    <property type="entry name" value="PmbA_TldD_3rd"/>
    <property type="match status" value="1"/>
</dbReference>
<dbReference type="Gene3D" id="3.30.2290.10">
    <property type="entry name" value="PmbA/TldD superfamily"/>
    <property type="match status" value="1"/>
</dbReference>
<dbReference type="InterPro" id="IPR035068">
    <property type="entry name" value="TldD/PmbA_N"/>
</dbReference>
<proteinExistence type="inferred from homology"/>
<dbReference type="InterPro" id="IPR002510">
    <property type="entry name" value="Metalloprtase-TldD/E_N"/>
</dbReference>
<dbReference type="InterPro" id="IPR045569">
    <property type="entry name" value="Metalloprtase-TldD/E_C"/>
</dbReference>
<dbReference type="InterPro" id="IPR036059">
    <property type="entry name" value="TldD/PmbA_sf"/>
</dbReference>
<dbReference type="EMBL" id="JBGCUO010000001">
    <property type="protein sequence ID" value="MEY1662669.1"/>
    <property type="molecule type" value="Genomic_DNA"/>
</dbReference>
<feature type="domain" description="Metalloprotease TldD/E central" evidence="4">
    <location>
        <begin position="132"/>
        <end position="238"/>
    </location>
</feature>
<evidence type="ECO:0000256" key="1">
    <source>
        <dbReference type="ARBA" id="ARBA00005836"/>
    </source>
</evidence>
<comment type="similarity">
    <text evidence="1">Belongs to the peptidase U62 family.</text>
</comment>
<evidence type="ECO:0000313" key="5">
    <source>
        <dbReference type="EMBL" id="MEY1662669.1"/>
    </source>
</evidence>
<keyword evidence="5" id="KW-0482">Metalloprotease</keyword>
<dbReference type="RefSeq" id="WP_369455899.1">
    <property type="nucleotide sequence ID" value="NZ_JBGCUO010000001.1"/>
</dbReference>
<name>A0ABV4AIL6_9GAMM</name>
<dbReference type="Pfam" id="PF19290">
    <property type="entry name" value="PmbA_TldD_2nd"/>
    <property type="match status" value="1"/>
</dbReference>
<accession>A0ABV4AIL6</accession>
<organism evidence="5 6">
    <name type="scientific">Isoalcanivorax beigongshangi</name>
    <dbReference type="NCBI Taxonomy" id="3238810"/>
    <lineage>
        <taxon>Bacteria</taxon>
        <taxon>Pseudomonadati</taxon>
        <taxon>Pseudomonadota</taxon>
        <taxon>Gammaproteobacteria</taxon>
        <taxon>Oceanospirillales</taxon>
        <taxon>Alcanivoracaceae</taxon>
        <taxon>Isoalcanivorax</taxon>
    </lineage>
</organism>
<dbReference type="PANTHER" id="PTHR43421:SF1">
    <property type="entry name" value="METALLOPROTEASE PMBA"/>
    <property type="match status" value="1"/>
</dbReference>
<dbReference type="Pfam" id="PF01523">
    <property type="entry name" value="PmbA_TldD_1st"/>
    <property type="match status" value="1"/>
</dbReference>
<feature type="domain" description="Metalloprotease TldD/E N-terminal" evidence="2">
    <location>
        <begin position="41"/>
        <end position="105"/>
    </location>
</feature>
<dbReference type="InterPro" id="IPR047657">
    <property type="entry name" value="PmbA"/>
</dbReference>
<dbReference type="Proteomes" id="UP001562065">
    <property type="component" value="Unassembled WGS sequence"/>
</dbReference>
<keyword evidence="6" id="KW-1185">Reference proteome</keyword>
<evidence type="ECO:0000259" key="4">
    <source>
        <dbReference type="Pfam" id="PF19290"/>
    </source>
</evidence>
<sequence length="454" mass="47562">MPTNEMSAAPTALDSEQELLHLRARAEAVLAEAARLGASAAEVSLSLGQGLSVTVRLGEVETLEFHRDQGLSVSVYNGHRRGSASSSDLSDDSLRETVAAAWAIAQYTGEDACNGPAEAALLVTEVPDLDLYHPWSLTAEDAIALARECEQAGRDDARIINSEGATVSSGSHVRVFGTSQGFVEGYASSHHSLSCVLVAEQEDGMQRDYWYDSQSCPQRLAPAAQIGAKAAARTLARLGAGRPATGEYGILLAPDVARGFIGHFVAAISGGALYRKSSFLLDRLNSQVFPEWLSLREFPHLAGGLASAPFDSDGLPTREQDFVRDGVLVSYALGLYAARRLGAMPTGNGGGVRNLRITHGDADGAALARELGDGILVTEVMGQGVNLVTGDYSRGAAGFRIEGGEIAGPLEEFTIAGNLNQLFAGLVAAGSDVDARGAIHCGTLWLDRVKVAGA</sequence>
<dbReference type="SUPFAM" id="SSF111283">
    <property type="entry name" value="Putative modulator of DNA gyrase, PmbA/TldD"/>
    <property type="match status" value="1"/>
</dbReference>
<dbReference type="GO" id="GO:0008237">
    <property type="term" value="F:metallopeptidase activity"/>
    <property type="evidence" value="ECO:0007669"/>
    <property type="project" value="UniProtKB-KW"/>
</dbReference>
<keyword evidence="5" id="KW-0645">Protease</keyword>
<evidence type="ECO:0000313" key="6">
    <source>
        <dbReference type="Proteomes" id="UP001562065"/>
    </source>
</evidence>
<dbReference type="PANTHER" id="PTHR43421">
    <property type="entry name" value="METALLOPROTEASE PMBA"/>
    <property type="match status" value="1"/>
</dbReference>
<gene>
    <name evidence="5" type="primary">pmbA</name>
    <name evidence="5" type="ORF">AB5I84_10965</name>
</gene>
<dbReference type="NCBIfam" id="NF008268">
    <property type="entry name" value="PRK11040.1"/>
    <property type="match status" value="1"/>
</dbReference>
<comment type="caution">
    <text evidence="5">The sequence shown here is derived from an EMBL/GenBank/DDBJ whole genome shotgun (WGS) entry which is preliminary data.</text>
</comment>
<reference evidence="5 6" key="1">
    <citation type="submission" date="2024-07" db="EMBL/GenBank/DDBJ databases">
        <authorList>
            <person name="Ren Q."/>
        </authorList>
    </citation>
    <scope>NUCLEOTIDE SEQUENCE [LARGE SCALE GENOMIC DNA]</scope>
    <source>
        <strain evidence="5 6">REN37</strain>
    </source>
</reference>
<feature type="domain" description="Metalloprotease TldD/E C-terminal" evidence="3">
    <location>
        <begin position="245"/>
        <end position="453"/>
    </location>
</feature>
<dbReference type="EC" id="3.4.24.-" evidence="5"/>
<protein>
    <submittedName>
        <fullName evidence="5">Metalloprotease PmbA</fullName>
        <ecNumber evidence="5">3.4.24.-</ecNumber>
    </submittedName>
</protein>
<dbReference type="InterPro" id="IPR045570">
    <property type="entry name" value="Metalloprtase-TldD/E_cen_dom"/>
</dbReference>
<evidence type="ECO:0000259" key="3">
    <source>
        <dbReference type="Pfam" id="PF19289"/>
    </source>
</evidence>
<keyword evidence="5" id="KW-0378">Hydrolase</keyword>